<dbReference type="KEGG" id="pno:SNOG_11982"/>
<proteinExistence type="predicted"/>
<dbReference type="EMBL" id="CH445345">
    <property type="protein sequence ID" value="EAT80394.1"/>
    <property type="molecule type" value="Genomic_DNA"/>
</dbReference>
<dbReference type="Proteomes" id="UP000001055">
    <property type="component" value="Unassembled WGS sequence"/>
</dbReference>
<dbReference type="GeneID" id="5979123"/>
<protein>
    <submittedName>
        <fullName evidence="1">Uncharacterized protein</fullName>
    </submittedName>
</protein>
<organism evidence="1 2">
    <name type="scientific">Phaeosphaeria nodorum (strain SN15 / ATCC MYA-4574 / FGSC 10173)</name>
    <name type="common">Glume blotch fungus</name>
    <name type="synonym">Parastagonospora nodorum</name>
    <dbReference type="NCBI Taxonomy" id="321614"/>
    <lineage>
        <taxon>Eukaryota</taxon>
        <taxon>Fungi</taxon>
        <taxon>Dikarya</taxon>
        <taxon>Ascomycota</taxon>
        <taxon>Pezizomycotina</taxon>
        <taxon>Dothideomycetes</taxon>
        <taxon>Pleosporomycetidae</taxon>
        <taxon>Pleosporales</taxon>
        <taxon>Pleosporineae</taxon>
        <taxon>Phaeosphaeriaceae</taxon>
        <taxon>Parastagonospora</taxon>
    </lineage>
</organism>
<reference evidence="2" key="1">
    <citation type="journal article" date="2007" name="Plant Cell">
        <title>Dothideomycete-plant interactions illuminated by genome sequencing and EST analysis of the wheat pathogen Stagonospora nodorum.</title>
        <authorList>
            <person name="Hane J.K."/>
            <person name="Lowe R.G."/>
            <person name="Solomon P.S."/>
            <person name="Tan K.C."/>
            <person name="Schoch C.L."/>
            <person name="Spatafora J.W."/>
            <person name="Crous P.W."/>
            <person name="Kodira C."/>
            <person name="Birren B.W."/>
            <person name="Galagan J.E."/>
            <person name="Torriani S.F."/>
            <person name="McDonald B.A."/>
            <person name="Oliver R.P."/>
        </authorList>
    </citation>
    <scope>NUCLEOTIDE SEQUENCE [LARGE SCALE GENOMIC DNA]</scope>
    <source>
        <strain evidence="2">SN15 / ATCC MYA-4574 / FGSC 10173</strain>
    </source>
</reference>
<dbReference type="InParanoid" id="Q0U8D2"/>
<dbReference type="RefSeq" id="XP_001802213.1">
    <property type="nucleotide sequence ID" value="XM_001802161.1"/>
</dbReference>
<gene>
    <name evidence="1" type="ORF">SNOG_11982</name>
</gene>
<dbReference type="AlphaFoldDB" id="Q0U8D2"/>
<accession>Q0U8D2</accession>
<sequence>MSGRPIPPMHGRGLRCFFSRSVAAQLVVEAQVGNLFADYSG</sequence>
<name>Q0U8D2_PHANO</name>
<evidence type="ECO:0000313" key="1">
    <source>
        <dbReference type="EMBL" id="EAT80394.1"/>
    </source>
</evidence>
<evidence type="ECO:0000313" key="2">
    <source>
        <dbReference type="Proteomes" id="UP000001055"/>
    </source>
</evidence>